<dbReference type="AlphaFoldDB" id="A0ABD2C6K9"/>
<reference evidence="2 3" key="1">
    <citation type="journal article" date="2024" name="Ann. Entomol. Soc. Am.">
        <title>Genomic analyses of the southern and eastern yellowjacket wasps (Hymenoptera: Vespidae) reveal evolutionary signatures of social life.</title>
        <authorList>
            <person name="Catto M.A."/>
            <person name="Caine P.B."/>
            <person name="Orr S.E."/>
            <person name="Hunt B.G."/>
            <person name="Goodisman M.A.D."/>
        </authorList>
    </citation>
    <scope>NUCLEOTIDE SEQUENCE [LARGE SCALE GENOMIC DNA]</scope>
    <source>
        <strain evidence="2">233</strain>
        <tissue evidence="2">Head and thorax</tissue>
    </source>
</reference>
<evidence type="ECO:0000313" key="2">
    <source>
        <dbReference type="EMBL" id="KAL2740645.1"/>
    </source>
</evidence>
<keyword evidence="3" id="KW-1185">Reference proteome</keyword>
<feature type="compositionally biased region" description="Polar residues" evidence="1">
    <location>
        <begin position="101"/>
        <end position="115"/>
    </location>
</feature>
<proteinExistence type="predicted"/>
<sequence length="115" mass="12647">MVVQVINDQIAVAVALLDNPMWEDKMLGFDNLENLETQSFTSRKLIRGSRVHLLNFVGKQTEEDCVLIRPARAVDCRSPPELISSLAPPEATIAPVDTKGSRGQPSNSLAEDTQM</sequence>
<comment type="caution">
    <text evidence="2">The sequence shown here is derived from an EMBL/GenBank/DDBJ whole genome shotgun (WGS) entry which is preliminary data.</text>
</comment>
<evidence type="ECO:0000256" key="1">
    <source>
        <dbReference type="SAM" id="MobiDB-lite"/>
    </source>
</evidence>
<evidence type="ECO:0000313" key="3">
    <source>
        <dbReference type="Proteomes" id="UP001607302"/>
    </source>
</evidence>
<organism evidence="2 3">
    <name type="scientific">Vespula squamosa</name>
    <name type="common">Southern yellow jacket</name>
    <name type="synonym">Wasp</name>
    <dbReference type="NCBI Taxonomy" id="30214"/>
    <lineage>
        <taxon>Eukaryota</taxon>
        <taxon>Metazoa</taxon>
        <taxon>Ecdysozoa</taxon>
        <taxon>Arthropoda</taxon>
        <taxon>Hexapoda</taxon>
        <taxon>Insecta</taxon>
        <taxon>Pterygota</taxon>
        <taxon>Neoptera</taxon>
        <taxon>Endopterygota</taxon>
        <taxon>Hymenoptera</taxon>
        <taxon>Apocrita</taxon>
        <taxon>Aculeata</taxon>
        <taxon>Vespoidea</taxon>
        <taxon>Vespidae</taxon>
        <taxon>Vespinae</taxon>
        <taxon>Vespula</taxon>
    </lineage>
</organism>
<accession>A0ABD2C6K9</accession>
<gene>
    <name evidence="2" type="ORF">V1478_000786</name>
</gene>
<dbReference type="Proteomes" id="UP001607302">
    <property type="component" value="Unassembled WGS sequence"/>
</dbReference>
<name>A0ABD2C6K9_VESSQ</name>
<dbReference type="EMBL" id="JAUDFV010000020">
    <property type="protein sequence ID" value="KAL2740645.1"/>
    <property type="molecule type" value="Genomic_DNA"/>
</dbReference>
<feature type="region of interest" description="Disordered" evidence="1">
    <location>
        <begin position="79"/>
        <end position="115"/>
    </location>
</feature>
<protein>
    <submittedName>
        <fullName evidence="2">Uncharacterized protein</fullName>
    </submittedName>
</protein>
<feature type="non-terminal residue" evidence="2">
    <location>
        <position position="115"/>
    </location>
</feature>